<gene>
    <name evidence="1" type="ORF">SAMN06297251_1221</name>
</gene>
<dbReference type="RefSeq" id="WP_084411983.1">
    <property type="nucleotide sequence ID" value="NZ_FWXR01000022.1"/>
</dbReference>
<sequence length="91" mass="10253">MSDQHSHPTESLQEFQVLARSTDRDLIRSLAERLIADDGQAALIRHELEALLNDERRSGRGGVIKALRRSPLVGSDIEFERAKGGDREIEF</sequence>
<name>A0A1W2E6R1_9HYPH</name>
<accession>A0A1W2E6R1</accession>
<evidence type="ECO:0000313" key="1">
    <source>
        <dbReference type="EMBL" id="SMD05335.1"/>
    </source>
</evidence>
<evidence type="ECO:0000313" key="2">
    <source>
        <dbReference type="Proteomes" id="UP000192656"/>
    </source>
</evidence>
<dbReference type="Proteomes" id="UP000192656">
    <property type="component" value="Unassembled WGS sequence"/>
</dbReference>
<dbReference type="EMBL" id="FWXR01000022">
    <property type="protein sequence ID" value="SMD05335.1"/>
    <property type="molecule type" value="Genomic_DNA"/>
</dbReference>
<dbReference type="AlphaFoldDB" id="A0A1W2E6R1"/>
<organism evidence="1 2">
    <name type="scientific">Fulvimarina manganoxydans</name>
    <dbReference type="NCBI Taxonomy" id="937218"/>
    <lineage>
        <taxon>Bacteria</taxon>
        <taxon>Pseudomonadati</taxon>
        <taxon>Pseudomonadota</taxon>
        <taxon>Alphaproteobacteria</taxon>
        <taxon>Hyphomicrobiales</taxon>
        <taxon>Aurantimonadaceae</taxon>
        <taxon>Fulvimarina</taxon>
    </lineage>
</organism>
<dbReference type="OrthoDB" id="7360905at2"/>
<protein>
    <submittedName>
        <fullName evidence="1">Uncharacterized protein</fullName>
    </submittedName>
</protein>
<reference evidence="1 2" key="1">
    <citation type="submission" date="2017-04" db="EMBL/GenBank/DDBJ databases">
        <authorList>
            <person name="Afonso C.L."/>
            <person name="Miller P.J."/>
            <person name="Scott M.A."/>
            <person name="Spackman E."/>
            <person name="Goraichik I."/>
            <person name="Dimitrov K.M."/>
            <person name="Suarez D.L."/>
            <person name="Swayne D.E."/>
        </authorList>
    </citation>
    <scope>NUCLEOTIDE SEQUENCE [LARGE SCALE GENOMIC DNA]</scope>
    <source>
        <strain evidence="1 2">CGMCC 1.10972</strain>
    </source>
</reference>
<proteinExistence type="predicted"/>
<keyword evidence="2" id="KW-1185">Reference proteome</keyword>